<dbReference type="STRING" id="1851544.ODI_00170"/>
<dbReference type="InterPro" id="IPR007627">
    <property type="entry name" value="RNA_pol_sigma70_r2"/>
</dbReference>
<evidence type="ECO:0000313" key="8">
    <source>
        <dbReference type="EMBL" id="SOE51516.1"/>
    </source>
</evidence>
<feature type="domain" description="RNA polymerase sigma factor 70 region 4 type 2" evidence="6">
    <location>
        <begin position="137"/>
        <end position="186"/>
    </location>
</feature>
<keyword evidence="3" id="KW-0731">Sigma factor</keyword>
<gene>
    <name evidence="7" type="ORF">ODI_00170</name>
    <name evidence="8" type="ORF">ODI_R3495</name>
</gene>
<dbReference type="SUPFAM" id="SSF88659">
    <property type="entry name" value="Sigma3 and sigma4 domains of RNA polymerase sigma factors"/>
    <property type="match status" value="1"/>
</dbReference>
<dbReference type="CDD" id="cd06171">
    <property type="entry name" value="Sigma70_r4"/>
    <property type="match status" value="1"/>
</dbReference>
<dbReference type="AlphaFoldDB" id="A0A1C3JWX2"/>
<evidence type="ECO:0000256" key="3">
    <source>
        <dbReference type="ARBA" id="ARBA00023082"/>
    </source>
</evidence>
<feature type="domain" description="RNA polymerase sigma-70 region 2" evidence="5">
    <location>
        <begin position="32"/>
        <end position="99"/>
    </location>
</feature>
<dbReference type="SUPFAM" id="SSF88946">
    <property type="entry name" value="Sigma2 domain of RNA polymerase sigma factors"/>
    <property type="match status" value="1"/>
</dbReference>
<reference evidence="7 9" key="1">
    <citation type="submission" date="2016-06" db="EMBL/GenBank/DDBJ databases">
        <authorList>
            <person name="Kjaerup R.B."/>
            <person name="Dalgaard T.S."/>
            <person name="Juul-Madsen H.R."/>
        </authorList>
    </citation>
    <scope>NUCLEOTIDE SEQUENCE [LARGE SCALE GENOMIC DNA]</scope>
    <source>
        <strain evidence="7">Orrdi1</strain>
    </source>
</reference>
<sequence length="191" mass="21193">MYAMPQRTPSSFDYDAALAGCAAGRRESLRQLYEQEGARLLGVAQRIVRDTGQAEDIVHDAFLQVWTRAGSFDPALGSARGWVYSITRNLALNAVRDRREQALDDDATQALEAREALAAWRDDAALQTLKDGASRIGFCLEKLDPERRHCILHAYVDGLSHGEIARRLGTPLGTVKAWIKRSLQALRECLA</sequence>
<dbReference type="Pfam" id="PF08281">
    <property type="entry name" value="Sigma70_r4_2"/>
    <property type="match status" value="1"/>
</dbReference>
<dbReference type="Gene3D" id="1.10.10.10">
    <property type="entry name" value="Winged helix-like DNA-binding domain superfamily/Winged helix DNA-binding domain"/>
    <property type="match status" value="1"/>
</dbReference>
<evidence type="ECO:0000256" key="1">
    <source>
        <dbReference type="ARBA" id="ARBA00010641"/>
    </source>
</evidence>
<dbReference type="InterPro" id="IPR014284">
    <property type="entry name" value="RNA_pol_sigma-70_dom"/>
</dbReference>
<reference evidence="8 9" key="2">
    <citation type="submission" date="2017-08" db="EMBL/GenBank/DDBJ databases">
        <authorList>
            <person name="de Groot N.N."/>
        </authorList>
    </citation>
    <scope>NUCLEOTIDE SEQUENCE [LARGE SCALE GENOMIC DNA]</scope>
    <source>
        <strain evidence="8">Orrdi1</strain>
    </source>
</reference>
<comment type="similarity">
    <text evidence="1">Belongs to the sigma-70 factor family. ECF subfamily.</text>
</comment>
<dbReference type="InterPro" id="IPR036388">
    <property type="entry name" value="WH-like_DNA-bd_sf"/>
</dbReference>
<name>A0A1C3JWX2_9BURK</name>
<keyword evidence="4" id="KW-0804">Transcription</keyword>
<dbReference type="PANTHER" id="PTHR43133:SF62">
    <property type="entry name" value="RNA POLYMERASE SIGMA FACTOR SIGZ"/>
    <property type="match status" value="1"/>
</dbReference>
<evidence type="ECO:0000259" key="5">
    <source>
        <dbReference type="Pfam" id="PF04542"/>
    </source>
</evidence>
<dbReference type="EMBL" id="FLRC01000001">
    <property type="protein sequence ID" value="SBT23634.1"/>
    <property type="molecule type" value="Genomic_DNA"/>
</dbReference>
<dbReference type="PANTHER" id="PTHR43133">
    <property type="entry name" value="RNA POLYMERASE ECF-TYPE SIGMA FACTO"/>
    <property type="match status" value="1"/>
</dbReference>
<dbReference type="EMBL" id="LT907988">
    <property type="protein sequence ID" value="SOE51516.1"/>
    <property type="molecule type" value="Genomic_DNA"/>
</dbReference>
<evidence type="ECO:0000256" key="2">
    <source>
        <dbReference type="ARBA" id="ARBA00023015"/>
    </source>
</evidence>
<dbReference type="GO" id="GO:0016987">
    <property type="term" value="F:sigma factor activity"/>
    <property type="evidence" value="ECO:0007669"/>
    <property type="project" value="UniProtKB-KW"/>
</dbReference>
<dbReference type="InterPro" id="IPR013324">
    <property type="entry name" value="RNA_pol_sigma_r3/r4-like"/>
</dbReference>
<evidence type="ECO:0000313" key="9">
    <source>
        <dbReference type="Proteomes" id="UP000078558"/>
    </source>
</evidence>
<dbReference type="NCBIfam" id="TIGR02937">
    <property type="entry name" value="sigma70-ECF"/>
    <property type="match status" value="1"/>
</dbReference>
<keyword evidence="9" id="KW-1185">Reference proteome</keyword>
<dbReference type="InterPro" id="IPR013325">
    <property type="entry name" value="RNA_pol_sigma_r2"/>
</dbReference>
<protein>
    <submittedName>
        <fullName evidence="7">RNA polymerase sigma-70 factor</fullName>
    </submittedName>
</protein>
<dbReference type="InterPro" id="IPR039425">
    <property type="entry name" value="RNA_pol_sigma-70-like"/>
</dbReference>
<dbReference type="InterPro" id="IPR013249">
    <property type="entry name" value="RNA_pol_sigma70_r4_t2"/>
</dbReference>
<dbReference type="GO" id="GO:0003677">
    <property type="term" value="F:DNA binding"/>
    <property type="evidence" value="ECO:0007669"/>
    <property type="project" value="InterPro"/>
</dbReference>
<evidence type="ECO:0000313" key="7">
    <source>
        <dbReference type="EMBL" id="SBT23634.1"/>
    </source>
</evidence>
<evidence type="ECO:0000256" key="4">
    <source>
        <dbReference type="ARBA" id="ARBA00023163"/>
    </source>
</evidence>
<dbReference type="Proteomes" id="UP000078558">
    <property type="component" value="Chromosome I"/>
</dbReference>
<organism evidence="7 9">
    <name type="scientific">Orrella dioscoreae</name>
    <dbReference type="NCBI Taxonomy" id="1851544"/>
    <lineage>
        <taxon>Bacteria</taxon>
        <taxon>Pseudomonadati</taxon>
        <taxon>Pseudomonadota</taxon>
        <taxon>Betaproteobacteria</taxon>
        <taxon>Burkholderiales</taxon>
        <taxon>Alcaligenaceae</taxon>
        <taxon>Orrella</taxon>
    </lineage>
</organism>
<dbReference type="Pfam" id="PF04542">
    <property type="entry name" value="Sigma70_r2"/>
    <property type="match status" value="1"/>
</dbReference>
<dbReference type="Gene3D" id="1.10.1740.10">
    <property type="match status" value="1"/>
</dbReference>
<proteinExistence type="inferred from homology"/>
<accession>A0A1C3JWX2</accession>
<dbReference type="KEGG" id="odi:ODI_R3495"/>
<keyword evidence="2" id="KW-0805">Transcription regulation</keyword>
<evidence type="ECO:0000259" key="6">
    <source>
        <dbReference type="Pfam" id="PF08281"/>
    </source>
</evidence>
<dbReference type="GO" id="GO:0006352">
    <property type="term" value="P:DNA-templated transcription initiation"/>
    <property type="evidence" value="ECO:0007669"/>
    <property type="project" value="InterPro"/>
</dbReference>